<dbReference type="EMBL" id="AUZY01012707">
    <property type="protein sequence ID" value="EQD28255.1"/>
    <property type="molecule type" value="Genomic_DNA"/>
</dbReference>
<organism evidence="2">
    <name type="scientific">mine drainage metagenome</name>
    <dbReference type="NCBI Taxonomy" id="410659"/>
    <lineage>
        <taxon>unclassified sequences</taxon>
        <taxon>metagenomes</taxon>
        <taxon>ecological metagenomes</taxon>
    </lineage>
</organism>
<evidence type="ECO:0000256" key="1">
    <source>
        <dbReference type="SAM" id="MobiDB-lite"/>
    </source>
</evidence>
<accession>T0ZF15</accession>
<evidence type="ECO:0000313" key="2">
    <source>
        <dbReference type="EMBL" id="EQD28255.1"/>
    </source>
</evidence>
<dbReference type="AlphaFoldDB" id="T0ZF15"/>
<comment type="caution">
    <text evidence="2">The sequence shown here is derived from an EMBL/GenBank/DDBJ whole genome shotgun (WGS) entry which is preliminary data.</text>
</comment>
<name>T0ZF15_9ZZZZ</name>
<sequence length="118" mass="13813">KLQDGVIRLTIRPKEYEYIPVNEKNRNFSGYSQNEISEVLITDRIVALSFSKPEKKEIAEKKIGIDVNFSNITGTVIQAGMVENVLERSTQNIVRVQNDYSRRRRKVQRHVRNPQKRQ</sequence>
<gene>
    <name evidence="2" type="ORF">B1B_18935</name>
</gene>
<reference evidence="2" key="2">
    <citation type="journal article" date="2014" name="ISME J.">
        <title>Microbial stratification in low pH oxic and suboxic macroscopic growths along an acid mine drainage.</title>
        <authorList>
            <person name="Mendez-Garcia C."/>
            <person name="Mesa V."/>
            <person name="Sprenger R.R."/>
            <person name="Richter M."/>
            <person name="Diez M.S."/>
            <person name="Solano J."/>
            <person name="Bargiela R."/>
            <person name="Golyshina O.V."/>
            <person name="Manteca A."/>
            <person name="Ramos J.L."/>
            <person name="Gallego J.R."/>
            <person name="Llorente I."/>
            <person name="Martins Dos Santos V.A."/>
            <person name="Jensen O.N."/>
            <person name="Pelaez A.I."/>
            <person name="Sanchez J."/>
            <person name="Ferrer M."/>
        </authorList>
    </citation>
    <scope>NUCLEOTIDE SEQUENCE</scope>
</reference>
<proteinExistence type="predicted"/>
<feature type="compositionally biased region" description="Basic residues" evidence="1">
    <location>
        <begin position="102"/>
        <end position="118"/>
    </location>
</feature>
<protein>
    <submittedName>
        <fullName evidence="2">Uncharacterized protein</fullName>
    </submittedName>
</protein>
<reference evidence="2" key="1">
    <citation type="submission" date="2013-08" db="EMBL/GenBank/DDBJ databases">
        <authorList>
            <person name="Mendez C."/>
            <person name="Richter M."/>
            <person name="Ferrer M."/>
            <person name="Sanchez J."/>
        </authorList>
    </citation>
    <scope>NUCLEOTIDE SEQUENCE</scope>
</reference>
<feature type="non-terminal residue" evidence="2">
    <location>
        <position position="1"/>
    </location>
</feature>
<feature type="region of interest" description="Disordered" evidence="1">
    <location>
        <begin position="97"/>
        <end position="118"/>
    </location>
</feature>